<reference evidence="4 5" key="1">
    <citation type="submission" date="2018-05" db="EMBL/GenBank/DDBJ databases">
        <title>Genomic Encyclopedia of Archaeal and Bacterial Type Strains, Phase II (KMG-II): from individual species to whole genera.</title>
        <authorList>
            <person name="Goeker M."/>
        </authorList>
    </citation>
    <scope>NUCLEOTIDE SEQUENCE [LARGE SCALE GENOMIC DNA]</scope>
    <source>
        <strain evidence="4 5">DSM 22214</strain>
    </source>
</reference>
<dbReference type="Gene3D" id="3.40.50.1820">
    <property type="entry name" value="alpha/beta hydrolase"/>
    <property type="match status" value="1"/>
</dbReference>
<dbReference type="OrthoDB" id="332676at2"/>
<evidence type="ECO:0000256" key="2">
    <source>
        <dbReference type="PIRSR" id="PIRSR005211-1"/>
    </source>
</evidence>
<dbReference type="PANTHER" id="PTHR10794:SF94">
    <property type="entry name" value="ESTERASE YHET-RELATED"/>
    <property type="match status" value="1"/>
</dbReference>
<evidence type="ECO:0000259" key="3">
    <source>
        <dbReference type="Pfam" id="PF00561"/>
    </source>
</evidence>
<proteinExistence type="inferred from homology"/>
<dbReference type="Proteomes" id="UP000245489">
    <property type="component" value="Unassembled WGS sequence"/>
</dbReference>
<feature type="active site" description="Charge relay system" evidence="2">
    <location>
        <position position="322"/>
    </location>
</feature>
<dbReference type="InterPro" id="IPR050960">
    <property type="entry name" value="AB_hydrolase_4_sf"/>
</dbReference>
<evidence type="ECO:0000313" key="5">
    <source>
        <dbReference type="Proteomes" id="UP000245489"/>
    </source>
</evidence>
<protein>
    <recommendedName>
        <fullName evidence="3">AB hydrolase-1 domain-containing protein</fullName>
    </recommendedName>
</protein>
<feature type="domain" description="AB hydrolase-1" evidence="3">
    <location>
        <begin position="91"/>
        <end position="326"/>
    </location>
</feature>
<gene>
    <name evidence="4" type="ORF">LV89_01759</name>
</gene>
<dbReference type="PANTHER" id="PTHR10794">
    <property type="entry name" value="ABHYDROLASE DOMAIN-CONTAINING PROTEIN"/>
    <property type="match status" value="1"/>
</dbReference>
<dbReference type="PIRSF" id="PIRSF005211">
    <property type="entry name" value="Ab_hydro_YheT"/>
    <property type="match status" value="1"/>
</dbReference>
<dbReference type="RefSeq" id="WP_109742516.1">
    <property type="nucleotide sequence ID" value="NZ_QGGO01000007.1"/>
</dbReference>
<feature type="active site" description="Charge relay system" evidence="2">
    <location>
        <position position="169"/>
    </location>
</feature>
<dbReference type="GO" id="GO:0034338">
    <property type="term" value="F:short-chain carboxylesterase activity"/>
    <property type="evidence" value="ECO:0007669"/>
    <property type="project" value="TreeGrafter"/>
</dbReference>
<feature type="active site" description="Charge relay system" evidence="2">
    <location>
        <position position="293"/>
    </location>
</feature>
<dbReference type="InterPro" id="IPR029058">
    <property type="entry name" value="AB_hydrolase_fold"/>
</dbReference>
<dbReference type="InterPro" id="IPR000073">
    <property type="entry name" value="AB_hydrolase_1"/>
</dbReference>
<keyword evidence="5" id="KW-1185">Reference proteome</keyword>
<evidence type="ECO:0000313" key="4">
    <source>
        <dbReference type="EMBL" id="PWK27445.1"/>
    </source>
</evidence>
<name>A0A316EAG5_9BACT</name>
<dbReference type="InterPro" id="IPR012020">
    <property type="entry name" value="ABHD4"/>
</dbReference>
<sequence>MPVIQHADYQAPFWLPEGHLQTIYPSVFRKVEGVNYLRERISTHDGDFLDLDFSDYGVSIADYGLFNEKTLIEDKEGYSIKSEIVNRKSEIVILSHGLEGDSNRQYITGMVKQFNTNGFDCLAWNFRSCSGELNQTKRFYHSGATDDLDTVIKHAISKGYQKIYLVGFSLGGNLTLKFLGEKGQNLYPEVQKAVVFSVPLHLSSSSQTIGWLYTKRFNKSLIKKIQEKSQRYPEFQINTSNIPKIKTLKDFDDCYTSQLHGFKDAEDYYERNSSLYFLDKITVQTLIVNAQNDPFLSKDCFPFEKVKHLDKVHFQAPEMGGHCGFYQADYQGILWSEKRALEWVMG</sequence>
<organism evidence="4 5">
    <name type="scientific">Arcicella aurantiaca</name>
    <dbReference type="NCBI Taxonomy" id="591202"/>
    <lineage>
        <taxon>Bacteria</taxon>
        <taxon>Pseudomonadati</taxon>
        <taxon>Bacteroidota</taxon>
        <taxon>Cytophagia</taxon>
        <taxon>Cytophagales</taxon>
        <taxon>Flectobacillaceae</taxon>
        <taxon>Arcicella</taxon>
    </lineage>
</organism>
<comment type="similarity">
    <text evidence="1">Belongs to the AB hydrolase superfamily. AB hydrolase 4 family.</text>
</comment>
<dbReference type="GO" id="GO:0047372">
    <property type="term" value="F:monoacylglycerol lipase activity"/>
    <property type="evidence" value="ECO:0007669"/>
    <property type="project" value="TreeGrafter"/>
</dbReference>
<accession>A0A316EAG5</accession>
<dbReference type="AlphaFoldDB" id="A0A316EAG5"/>
<dbReference type="Pfam" id="PF00561">
    <property type="entry name" value="Abhydrolase_1"/>
    <property type="match status" value="1"/>
</dbReference>
<evidence type="ECO:0000256" key="1">
    <source>
        <dbReference type="ARBA" id="ARBA00010884"/>
    </source>
</evidence>
<dbReference type="SUPFAM" id="SSF53474">
    <property type="entry name" value="alpha/beta-Hydrolases"/>
    <property type="match status" value="1"/>
</dbReference>
<comment type="caution">
    <text evidence="4">The sequence shown here is derived from an EMBL/GenBank/DDBJ whole genome shotgun (WGS) entry which is preliminary data.</text>
</comment>
<dbReference type="EMBL" id="QGGO01000007">
    <property type="protein sequence ID" value="PWK27445.1"/>
    <property type="molecule type" value="Genomic_DNA"/>
</dbReference>